<dbReference type="PANTHER" id="PTHR46173:SF1">
    <property type="entry name" value="CCA TRNA NUCLEOTIDYLTRANSFERASE 1, MITOCHONDRIAL"/>
    <property type="match status" value="1"/>
</dbReference>
<evidence type="ECO:0000256" key="3">
    <source>
        <dbReference type="ARBA" id="ARBA00022694"/>
    </source>
</evidence>
<reference evidence="13" key="1">
    <citation type="submission" date="2021-03" db="EMBL/GenBank/DDBJ databases">
        <title>Antimicrobial resistance genes in bacteria isolated from Japanese honey, and their potential for conferring macrolide and lincosamide resistance in the American foulbrood pathogen Paenibacillus larvae.</title>
        <authorList>
            <person name="Okamoto M."/>
            <person name="Kumagai M."/>
            <person name="Kanamori H."/>
            <person name="Takamatsu D."/>
        </authorList>
    </citation>
    <scope>NUCLEOTIDE SEQUENCE</scope>
    <source>
        <strain evidence="13">J40TS1</strain>
    </source>
</reference>
<evidence type="ECO:0000313" key="13">
    <source>
        <dbReference type="EMBL" id="GIP15103.1"/>
    </source>
</evidence>
<name>A0A919YJM1_9BACL</name>
<dbReference type="SUPFAM" id="SSF81891">
    <property type="entry name" value="Poly A polymerase C-terminal region-like"/>
    <property type="match status" value="1"/>
</dbReference>
<evidence type="ECO:0000259" key="10">
    <source>
        <dbReference type="Pfam" id="PF01743"/>
    </source>
</evidence>
<keyword evidence="5" id="KW-0479">Metal-binding</keyword>
<sequence length="409" mass="46629">MLDILLHAGFSAFFVGGAVRDTLLGKPIHDIDIATSARPEQVLELFPRSIPTGLQHGTVTVVHKHNSYEVTTFRTESSYSDYRHPGQIAFVDELEQDLQRRDFTINAMAIDRHWKLYDPYGGQSDLHNRILATVGSSSQRFQEDALRMLRALRFAAAYRLRIDEQCQQAIWQHGELLQHIAMERVAYELGRLLQADELHPNLHMLKESRLLHFTKEKLLLANGSLRQLPSIASRAESTCWALLFLHFGLSSGQAAHDMRRLRLSKRLQGDAGTLLKLCEWLQQAVEETDAAAQTNNRPGLADELKQQWLQLLLQYPLELLELWLEQFQPFSTQVKLLQQLHESLPVKSVKQLAVQGKQLLDWSNKPAGPWLKALLEQLFIAVASGKLGNNKQEIERFVKAQNEDDAINE</sequence>
<evidence type="ECO:0000256" key="8">
    <source>
        <dbReference type="ARBA" id="ARBA00022884"/>
    </source>
</evidence>
<feature type="domain" description="Poly A polymerase head" evidence="10">
    <location>
        <begin position="12"/>
        <end position="131"/>
    </location>
</feature>
<comment type="caution">
    <text evidence="13">The sequence shown here is derived from an EMBL/GenBank/DDBJ whole genome shotgun (WGS) entry which is preliminary data.</text>
</comment>
<dbReference type="GO" id="GO:0016779">
    <property type="term" value="F:nucleotidyltransferase activity"/>
    <property type="evidence" value="ECO:0007669"/>
    <property type="project" value="UniProtKB-KW"/>
</dbReference>
<dbReference type="Pfam" id="PF12627">
    <property type="entry name" value="PolyA_pol_RNAbd"/>
    <property type="match status" value="1"/>
</dbReference>
<comment type="similarity">
    <text evidence="9">Belongs to the tRNA nucleotidyltransferase/poly(A) polymerase family.</text>
</comment>
<dbReference type="Gene3D" id="1.10.246.80">
    <property type="match status" value="1"/>
</dbReference>
<dbReference type="Pfam" id="PF13735">
    <property type="entry name" value="tRNA_NucTran2_2"/>
    <property type="match status" value="1"/>
</dbReference>
<keyword evidence="4" id="KW-0548">Nucleotidyltransferase</keyword>
<evidence type="ECO:0000256" key="6">
    <source>
        <dbReference type="ARBA" id="ARBA00022741"/>
    </source>
</evidence>
<dbReference type="AlphaFoldDB" id="A0A919YJM1"/>
<dbReference type="InterPro" id="IPR032828">
    <property type="entry name" value="PolyA_RNA-bd"/>
</dbReference>
<dbReference type="Proteomes" id="UP000683139">
    <property type="component" value="Unassembled WGS sequence"/>
</dbReference>
<dbReference type="GO" id="GO:0000166">
    <property type="term" value="F:nucleotide binding"/>
    <property type="evidence" value="ECO:0007669"/>
    <property type="project" value="UniProtKB-KW"/>
</dbReference>
<dbReference type="InterPro" id="IPR050264">
    <property type="entry name" value="Bact_CCA-adding_enz_type3_sf"/>
</dbReference>
<dbReference type="GO" id="GO:0000049">
    <property type="term" value="F:tRNA binding"/>
    <property type="evidence" value="ECO:0007669"/>
    <property type="project" value="TreeGrafter"/>
</dbReference>
<dbReference type="Pfam" id="PF01743">
    <property type="entry name" value="PolyA_pol"/>
    <property type="match status" value="1"/>
</dbReference>
<keyword evidence="14" id="KW-1185">Reference proteome</keyword>
<dbReference type="Gene3D" id="3.30.460.10">
    <property type="entry name" value="Beta Polymerase, domain 2"/>
    <property type="match status" value="1"/>
</dbReference>
<keyword evidence="2 9" id="KW-0808">Transferase</keyword>
<evidence type="ECO:0000256" key="9">
    <source>
        <dbReference type="RuleBase" id="RU003953"/>
    </source>
</evidence>
<keyword evidence="7" id="KW-0460">Magnesium</keyword>
<dbReference type="SUPFAM" id="SSF81301">
    <property type="entry name" value="Nucleotidyltransferase"/>
    <property type="match status" value="1"/>
</dbReference>
<accession>A0A919YJM1</accession>
<dbReference type="PANTHER" id="PTHR46173">
    <property type="entry name" value="CCA TRNA NUCLEOTIDYLTRANSFERASE 1, MITOCHONDRIAL"/>
    <property type="match status" value="1"/>
</dbReference>
<evidence type="ECO:0000313" key="14">
    <source>
        <dbReference type="Proteomes" id="UP000683139"/>
    </source>
</evidence>
<feature type="domain" description="CCA-adding enzyme C-terminal" evidence="12">
    <location>
        <begin position="235"/>
        <end position="398"/>
    </location>
</feature>
<dbReference type="GO" id="GO:0046872">
    <property type="term" value="F:metal ion binding"/>
    <property type="evidence" value="ECO:0007669"/>
    <property type="project" value="UniProtKB-KW"/>
</dbReference>
<proteinExistence type="inferred from homology"/>
<dbReference type="InterPro" id="IPR032810">
    <property type="entry name" value="CCA-adding_enz_C"/>
</dbReference>
<gene>
    <name evidence="13" type="primary">cca</name>
    <name evidence="13" type="ORF">J40TS1_07450</name>
</gene>
<feature type="domain" description="tRNA nucleotidyltransferase/poly(A) polymerase RNA and SrmB- binding" evidence="11">
    <location>
        <begin position="160"/>
        <end position="213"/>
    </location>
</feature>
<keyword evidence="3" id="KW-0819">tRNA processing</keyword>
<evidence type="ECO:0000256" key="2">
    <source>
        <dbReference type="ARBA" id="ARBA00022679"/>
    </source>
</evidence>
<dbReference type="CDD" id="cd05398">
    <property type="entry name" value="NT_ClassII-CCAase"/>
    <property type="match status" value="1"/>
</dbReference>
<keyword evidence="8 9" id="KW-0694">RNA-binding</keyword>
<comment type="cofactor">
    <cofactor evidence="1">
        <name>Mg(2+)</name>
        <dbReference type="ChEBI" id="CHEBI:18420"/>
    </cofactor>
</comment>
<dbReference type="InterPro" id="IPR043519">
    <property type="entry name" value="NT_sf"/>
</dbReference>
<evidence type="ECO:0000256" key="5">
    <source>
        <dbReference type="ARBA" id="ARBA00022723"/>
    </source>
</evidence>
<evidence type="ECO:0000256" key="4">
    <source>
        <dbReference type="ARBA" id="ARBA00022695"/>
    </source>
</evidence>
<evidence type="ECO:0000259" key="11">
    <source>
        <dbReference type="Pfam" id="PF12627"/>
    </source>
</evidence>
<organism evidence="13 14">
    <name type="scientific">Paenibacillus montaniterrae</name>
    <dbReference type="NCBI Taxonomy" id="429341"/>
    <lineage>
        <taxon>Bacteria</taxon>
        <taxon>Bacillati</taxon>
        <taxon>Bacillota</taxon>
        <taxon>Bacilli</taxon>
        <taxon>Bacillales</taxon>
        <taxon>Paenibacillaceae</taxon>
        <taxon>Paenibacillus</taxon>
    </lineage>
</organism>
<dbReference type="GO" id="GO:0008033">
    <property type="term" value="P:tRNA processing"/>
    <property type="evidence" value="ECO:0007669"/>
    <property type="project" value="UniProtKB-KW"/>
</dbReference>
<evidence type="ECO:0000256" key="1">
    <source>
        <dbReference type="ARBA" id="ARBA00001946"/>
    </source>
</evidence>
<protein>
    <submittedName>
        <fullName evidence="13">CCA-adding enzyme</fullName>
    </submittedName>
</protein>
<keyword evidence="6" id="KW-0547">Nucleotide-binding</keyword>
<dbReference type="EMBL" id="BOSE01000001">
    <property type="protein sequence ID" value="GIP15103.1"/>
    <property type="molecule type" value="Genomic_DNA"/>
</dbReference>
<evidence type="ECO:0000256" key="7">
    <source>
        <dbReference type="ARBA" id="ARBA00022842"/>
    </source>
</evidence>
<dbReference type="InterPro" id="IPR002646">
    <property type="entry name" value="PolA_pol_head_dom"/>
</dbReference>
<evidence type="ECO:0000259" key="12">
    <source>
        <dbReference type="Pfam" id="PF13735"/>
    </source>
</evidence>
<dbReference type="NCBIfam" id="NF009814">
    <property type="entry name" value="PRK13299.1"/>
    <property type="match status" value="1"/>
</dbReference>
<dbReference type="Gene3D" id="1.10.3090.10">
    <property type="entry name" value="cca-adding enzyme, domain 2"/>
    <property type="match status" value="1"/>
</dbReference>